<reference evidence="6" key="2">
    <citation type="submission" date="2020-09" db="EMBL/GenBank/DDBJ databases">
        <authorList>
            <person name="Sun Q."/>
            <person name="Zhou Y."/>
        </authorList>
    </citation>
    <scope>NUCLEOTIDE SEQUENCE</scope>
    <source>
        <strain evidence="6">CGMCC 1.14988</strain>
    </source>
</reference>
<dbReference type="InterPro" id="IPR022902">
    <property type="entry name" value="NAcTrfase_Eis"/>
</dbReference>
<keyword evidence="2 4" id="KW-0808">Transferase</keyword>
<dbReference type="Proteomes" id="UP000650511">
    <property type="component" value="Unassembled WGS sequence"/>
</dbReference>
<dbReference type="PANTHER" id="PTHR37817:SF1">
    <property type="entry name" value="N-ACETYLTRANSFERASE EIS"/>
    <property type="match status" value="1"/>
</dbReference>
<evidence type="ECO:0000256" key="1">
    <source>
        <dbReference type="ARBA" id="ARBA00009213"/>
    </source>
</evidence>
<dbReference type="RefSeq" id="WP_130650569.1">
    <property type="nucleotide sequence ID" value="NZ_BMHA01000006.1"/>
</dbReference>
<evidence type="ECO:0000256" key="3">
    <source>
        <dbReference type="ARBA" id="ARBA00023315"/>
    </source>
</evidence>
<dbReference type="Pfam" id="PF17668">
    <property type="entry name" value="Acetyltransf_17"/>
    <property type="match status" value="1"/>
</dbReference>
<name>A0A8J3AAJ6_9ACTN</name>
<evidence type="ECO:0000313" key="7">
    <source>
        <dbReference type="Proteomes" id="UP000650511"/>
    </source>
</evidence>
<dbReference type="SUPFAM" id="SSF55718">
    <property type="entry name" value="SCP-like"/>
    <property type="match status" value="1"/>
</dbReference>
<dbReference type="NCBIfam" id="NF002367">
    <property type="entry name" value="PRK01346.1-4"/>
    <property type="match status" value="1"/>
</dbReference>
<dbReference type="EMBL" id="BMHA01000006">
    <property type="protein sequence ID" value="GGI06348.1"/>
    <property type="molecule type" value="Genomic_DNA"/>
</dbReference>
<dbReference type="InterPro" id="IPR041380">
    <property type="entry name" value="Acetyltransf_17"/>
</dbReference>
<dbReference type="OrthoDB" id="8399956at2"/>
<dbReference type="InterPro" id="IPR016181">
    <property type="entry name" value="Acyl_CoA_acyltransferase"/>
</dbReference>
<dbReference type="Pfam" id="PF13527">
    <property type="entry name" value="Acetyltransf_9"/>
    <property type="match status" value="1"/>
</dbReference>
<feature type="binding site" evidence="4">
    <location>
        <begin position="86"/>
        <end position="88"/>
    </location>
    <ligand>
        <name>acetyl-CoA</name>
        <dbReference type="ChEBI" id="CHEBI:57288"/>
    </ligand>
</feature>
<proteinExistence type="inferred from homology"/>
<evidence type="ECO:0000313" key="6">
    <source>
        <dbReference type="EMBL" id="GGI06348.1"/>
    </source>
</evidence>
<sequence>MSELPLHRVPPEEYLAFARSVSRNFYEDESDDDLAPWLRLLREPAGDFRGWAVRDGEQIVGNYGIYTMDVSVPGGARVPMAGVTAVGVTQTHRRRGILGRLMRAGLDDAAERGEPVAMLYASESAIYGRYGFGVAVPMLNYRIDRGIRFRDAVDPTLVRPATPEQALAEWPAVLDAVRDHRPGAATRTPEWWRNTLVHDPASWRHGASGRRLVHVPGRGYTSYRIKDDWKDNLPAGEVRLAEVVAVDPEAEAALWQHVTDLDLTTTVTAGLRPVDCPLPELVTDRLRLRPTAASPLYARLLDVAAAFDARAYAVTDRLVLDVTDDLRDQGGTWSLDASPGGVETRRTADAGDLALPVDALASVWLGGVRAVQLRDARRLVEHTPGAAARLDRLVATDHAPWMPFEF</sequence>
<feature type="active site" description="Proton donor" evidence="4">
    <location>
        <position position="127"/>
    </location>
</feature>
<gene>
    <name evidence="6" type="ORF">GCM10011354_18640</name>
</gene>
<feature type="active site" description="Proton acceptor; via carboxylate" evidence="4">
    <location>
        <position position="406"/>
    </location>
</feature>
<dbReference type="PANTHER" id="PTHR37817">
    <property type="entry name" value="N-ACETYLTRANSFERASE EIS"/>
    <property type="match status" value="1"/>
</dbReference>
<dbReference type="HAMAP" id="MF_01812">
    <property type="entry name" value="Eis"/>
    <property type="match status" value="1"/>
</dbReference>
<dbReference type="GO" id="GO:0030649">
    <property type="term" value="P:aminoglycoside antibiotic catabolic process"/>
    <property type="evidence" value="ECO:0007669"/>
    <property type="project" value="TreeGrafter"/>
</dbReference>
<keyword evidence="3 4" id="KW-0012">Acyltransferase</keyword>
<dbReference type="AlphaFoldDB" id="A0A8J3AAJ6"/>
<protein>
    <submittedName>
        <fullName evidence="6">UPF0256 protein</fullName>
    </submittedName>
</protein>
<dbReference type="SUPFAM" id="SSF55729">
    <property type="entry name" value="Acyl-CoA N-acyltransferases (Nat)"/>
    <property type="match status" value="1"/>
</dbReference>
<dbReference type="GO" id="GO:0034069">
    <property type="term" value="F:aminoglycoside N-acetyltransferase activity"/>
    <property type="evidence" value="ECO:0007669"/>
    <property type="project" value="TreeGrafter"/>
</dbReference>
<dbReference type="Pfam" id="PF13530">
    <property type="entry name" value="SCP2_2"/>
    <property type="match status" value="1"/>
</dbReference>
<keyword evidence="7" id="KW-1185">Reference proteome</keyword>
<evidence type="ECO:0000256" key="4">
    <source>
        <dbReference type="HAMAP-Rule" id="MF_01812"/>
    </source>
</evidence>
<evidence type="ECO:0000256" key="2">
    <source>
        <dbReference type="ARBA" id="ARBA00022679"/>
    </source>
</evidence>
<dbReference type="InterPro" id="IPR036527">
    <property type="entry name" value="SCP2_sterol-bd_dom_sf"/>
</dbReference>
<dbReference type="Gene3D" id="3.30.1050.10">
    <property type="entry name" value="SCP2 sterol-binding domain"/>
    <property type="match status" value="1"/>
</dbReference>
<dbReference type="PROSITE" id="PS51186">
    <property type="entry name" value="GNAT"/>
    <property type="match status" value="1"/>
</dbReference>
<organism evidence="6 7">
    <name type="scientific">Egicoccus halophilus</name>
    <dbReference type="NCBI Taxonomy" id="1670830"/>
    <lineage>
        <taxon>Bacteria</taxon>
        <taxon>Bacillati</taxon>
        <taxon>Actinomycetota</taxon>
        <taxon>Nitriliruptoria</taxon>
        <taxon>Egicoccales</taxon>
        <taxon>Egicoccaceae</taxon>
        <taxon>Egicoccus</taxon>
    </lineage>
</organism>
<feature type="binding site" evidence="4">
    <location>
        <begin position="94"/>
        <end position="99"/>
    </location>
    <ligand>
        <name>acetyl-CoA</name>
        <dbReference type="ChEBI" id="CHEBI:57288"/>
    </ligand>
</feature>
<dbReference type="CDD" id="cd04301">
    <property type="entry name" value="NAT_SF"/>
    <property type="match status" value="1"/>
</dbReference>
<comment type="caution">
    <text evidence="6">The sequence shown here is derived from an EMBL/GenBank/DDBJ whole genome shotgun (WGS) entry which is preliminary data.</text>
</comment>
<dbReference type="InterPro" id="IPR000182">
    <property type="entry name" value="GNAT_dom"/>
</dbReference>
<dbReference type="InterPro" id="IPR051554">
    <property type="entry name" value="Acetyltransferase_Eis"/>
</dbReference>
<evidence type="ECO:0000259" key="5">
    <source>
        <dbReference type="PROSITE" id="PS51186"/>
    </source>
</evidence>
<accession>A0A8J3AAJ6</accession>
<feature type="binding site" evidence="4">
    <location>
        <begin position="122"/>
        <end position="123"/>
    </location>
    <ligand>
        <name>acetyl-CoA</name>
        <dbReference type="ChEBI" id="CHEBI:57288"/>
    </ligand>
</feature>
<feature type="domain" description="N-acetyltransferase" evidence="5">
    <location>
        <begin position="5"/>
        <end position="154"/>
    </location>
</feature>
<comment type="subunit">
    <text evidence="4">Homohexamer; trimer of dimers.</text>
</comment>
<dbReference type="Gene3D" id="3.40.630.30">
    <property type="match status" value="2"/>
</dbReference>
<reference evidence="6" key="1">
    <citation type="journal article" date="2014" name="Int. J. Syst. Evol. Microbiol.">
        <title>Complete genome sequence of Corynebacterium casei LMG S-19264T (=DSM 44701T), isolated from a smear-ripened cheese.</title>
        <authorList>
            <consortium name="US DOE Joint Genome Institute (JGI-PGF)"/>
            <person name="Walter F."/>
            <person name="Albersmeier A."/>
            <person name="Kalinowski J."/>
            <person name="Ruckert C."/>
        </authorList>
    </citation>
    <scope>NUCLEOTIDE SEQUENCE</scope>
    <source>
        <strain evidence="6">CGMCC 1.14988</strain>
    </source>
</reference>
<comment type="similarity">
    <text evidence="1 4">Belongs to the acetyltransferase Eis family.</text>
</comment>
<dbReference type="InterPro" id="IPR025559">
    <property type="entry name" value="Eis_dom"/>
</dbReference>